<evidence type="ECO:0000256" key="1">
    <source>
        <dbReference type="ARBA" id="ARBA00003387"/>
    </source>
</evidence>
<evidence type="ECO:0000256" key="2">
    <source>
        <dbReference type="ARBA" id="ARBA00004604"/>
    </source>
</evidence>
<dbReference type="AlphaFoldDB" id="A0A0M8ZRM0"/>
<evidence type="ECO:0000256" key="6">
    <source>
        <dbReference type="ARBA" id="ARBA00023242"/>
    </source>
</evidence>
<comment type="subcellular location">
    <subcellularLocation>
        <location evidence="2">Nucleus</location>
        <location evidence="2">Nucleolus</location>
    </subcellularLocation>
</comment>
<comment type="similarity">
    <text evidence="3">Belongs to the EBP2 family.</text>
</comment>
<dbReference type="GO" id="GO:0034399">
    <property type="term" value="C:nuclear periphery"/>
    <property type="evidence" value="ECO:0007669"/>
    <property type="project" value="TreeGrafter"/>
</dbReference>
<evidence type="ECO:0000313" key="8">
    <source>
        <dbReference type="EMBL" id="KOX68129.1"/>
    </source>
</evidence>
<keyword evidence="4" id="KW-0690">Ribosome biogenesis</keyword>
<accession>A0A0M8ZRM0</accession>
<evidence type="ECO:0000256" key="4">
    <source>
        <dbReference type="ARBA" id="ARBA00022517"/>
    </source>
</evidence>
<evidence type="ECO:0000256" key="7">
    <source>
        <dbReference type="SAM" id="MobiDB-lite"/>
    </source>
</evidence>
<dbReference type="EMBL" id="KQ435949">
    <property type="protein sequence ID" value="KOX68129.1"/>
    <property type="molecule type" value="Genomic_DNA"/>
</dbReference>
<evidence type="ECO:0000256" key="5">
    <source>
        <dbReference type="ARBA" id="ARBA00023054"/>
    </source>
</evidence>
<keyword evidence="5" id="KW-0175">Coiled coil</keyword>
<dbReference type="Proteomes" id="UP000053105">
    <property type="component" value="Unassembled WGS sequence"/>
</dbReference>
<dbReference type="InterPro" id="IPR008610">
    <property type="entry name" value="Ebp2"/>
</dbReference>
<proteinExistence type="inferred from homology"/>
<dbReference type="GO" id="GO:0005730">
    <property type="term" value="C:nucleolus"/>
    <property type="evidence" value="ECO:0007669"/>
    <property type="project" value="UniProtKB-SubCell"/>
</dbReference>
<dbReference type="GO" id="GO:0006364">
    <property type="term" value="P:rRNA processing"/>
    <property type="evidence" value="ECO:0007669"/>
    <property type="project" value="TreeGrafter"/>
</dbReference>
<name>A0A0M8ZRM0_9HYME</name>
<gene>
    <name evidence="8" type="ORF">WN51_07102</name>
</gene>
<organism evidence="8 9">
    <name type="scientific">Melipona quadrifasciata</name>
    <dbReference type="NCBI Taxonomy" id="166423"/>
    <lineage>
        <taxon>Eukaryota</taxon>
        <taxon>Metazoa</taxon>
        <taxon>Ecdysozoa</taxon>
        <taxon>Arthropoda</taxon>
        <taxon>Hexapoda</taxon>
        <taxon>Insecta</taxon>
        <taxon>Pterygota</taxon>
        <taxon>Neoptera</taxon>
        <taxon>Endopterygota</taxon>
        <taxon>Hymenoptera</taxon>
        <taxon>Apocrita</taxon>
        <taxon>Aculeata</taxon>
        <taxon>Apoidea</taxon>
        <taxon>Anthophila</taxon>
        <taxon>Apidae</taxon>
        <taxon>Melipona</taxon>
    </lineage>
</organism>
<keyword evidence="6" id="KW-0539">Nucleus</keyword>
<protein>
    <submittedName>
        <fullName evidence="8">Putative rRNA-processing protein EBP2 like protein</fullName>
    </submittedName>
</protein>
<dbReference type="OrthoDB" id="443772at2759"/>
<feature type="region of interest" description="Disordered" evidence="7">
    <location>
        <begin position="234"/>
        <end position="304"/>
    </location>
</feature>
<dbReference type="Pfam" id="PF05890">
    <property type="entry name" value="Ebp2"/>
    <property type="match status" value="1"/>
</dbReference>
<reference evidence="8 9" key="1">
    <citation type="submission" date="2015-07" db="EMBL/GenBank/DDBJ databases">
        <title>The genome of Melipona quadrifasciata.</title>
        <authorList>
            <person name="Pan H."/>
            <person name="Kapheim K."/>
        </authorList>
    </citation>
    <scope>NUCLEOTIDE SEQUENCE [LARGE SCALE GENOMIC DNA]</scope>
    <source>
        <strain evidence="8">0111107301</strain>
        <tissue evidence="8">Whole body</tissue>
    </source>
</reference>
<dbReference type="PANTHER" id="PTHR13028">
    <property type="entry name" value="RRNA PROCESSING PROTEIN EBNA1-BINDING PROTEIN-RELATED"/>
    <property type="match status" value="1"/>
</dbReference>
<keyword evidence="9" id="KW-1185">Reference proteome</keyword>
<dbReference type="GO" id="GO:0042273">
    <property type="term" value="P:ribosomal large subunit biogenesis"/>
    <property type="evidence" value="ECO:0007669"/>
    <property type="project" value="TreeGrafter"/>
</dbReference>
<sequence>MKVKKVVLHTEQARASSESDSEYNSSDEELQEAYAKGLLKPGLNVVIEKNKKEHKNCVNLMKDKLKRFKLDLPWIERLDMVNAPAPLAPELALEMQEQEVRRAKQLRGNKKLPQYDPTDDPVLNDFRRETMFHRQAQGAVMNAIARLKKLGVPTIRPDDYFAEMAKSDTHMHKIRQNLMRQQTIAQRSEKVRQLRQQRKVGKQMQIEATLKKHAEKRKLLEEVKKYRKGARKDLDFLDDKKRPQRQTVDQKAAAKRKMKDTKYGFGGKKRDSKKNTRESSASVAEYRRPSKPGNLKKKERKSEKRLGKDHVVLLAIRFNQTIETNTVLTTLFKVSQHSKVINYRDGFLDPEGREKKEKHEYIRYTVTFAPVGGTRAAGAKRDRLENRASSGATLMQRKLAIGRFGEGAWRRPRVGVALSEQQQQPVNKEHISGYVTAVATTLNNVYNENRANFDLNSHSFVPIDNLNPKSMRLARSLSTRQRLLEVYATPPLESRDPNQPIANFRCISVAPEGPIFRITPARKLLFGQRKRFSVALDRAEFQKSRGQYSARLPLNFPRIFGAFIENNMKGRCFFKYWLHQKSKWDVCSKNNNSDNLLDQEQVPNNLLTSSKIVLNVSFVSKLPKLPWIALSRVKRRKKKTPAERGTRAPTTSSFRKKEKRSKPKFESKDQKYIEIQELWLFSYLDTWDFRKLGSWKLRNLGSWELRILGTQDLGNSGSWEFNYIGIQSSWKVCIRQESNLDSWFILSLKVILAELSVSKHRKRALVGPTIPNVAKPTTNNLRLCLDQLTTQDTGGEDGGCPHRLFEGHYNGEVGEYNPRVDAKRKVGKTDVPPQIDAWRDATMHQRFPIVCKFYRVVLIQFIQILHFTILASQLMYANHSACENSLKRLTKRDVRNGSRCELTDRKSESVSSMIVLASSEPNGFNPAATSIQVNSA</sequence>
<evidence type="ECO:0000313" key="9">
    <source>
        <dbReference type="Proteomes" id="UP000053105"/>
    </source>
</evidence>
<dbReference type="PANTHER" id="PTHR13028:SF0">
    <property type="entry name" value="RRNA-PROCESSING PROTEIN EBP2-RELATED"/>
    <property type="match status" value="1"/>
</dbReference>
<evidence type="ECO:0000256" key="3">
    <source>
        <dbReference type="ARBA" id="ARBA00007336"/>
    </source>
</evidence>
<comment type="function">
    <text evidence="1">Required for the processing of the 27S pre-rRNA.</text>
</comment>
<feature type="region of interest" description="Disordered" evidence="7">
    <location>
        <begin position="1"/>
        <end position="27"/>
    </location>
</feature>
<dbReference type="GO" id="GO:0030687">
    <property type="term" value="C:preribosome, large subunit precursor"/>
    <property type="evidence" value="ECO:0007669"/>
    <property type="project" value="TreeGrafter"/>
</dbReference>
<feature type="region of interest" description="Disordered" evidence="7">
    <location>
        <begin position="636"/>
        <end position="663"/>
    </location>
</feature>
<dbReference type="STRING" id="166423.A0A0M8ZRM0"/>